<feature type="compositionally biased region" description="Polar residues" evidence="1">
    <location>
        <begin position="327"/>
        <end position="343"/>
    </location>
</feature>
<gene>
    <name evidence="2" type="ORF">V565_092920</name>
</gene>
<dbReference type="OrthoDB" id="3258793at2759"/>
<dbReference type="EMBL" id="AZST01000321">
    <property type="protein sequence ID" value="KEP49797.1"/>
    <property type="molecule type" value="Genomic_DNA"/>
</dbReference>
<feature type="compositionally biased region" description="Basic and acidic residues" evidence="1">
    <location>
        <begin position="371"/>
        <end position="384"/>
    </location>
</feature>
<protein>
    <submittedName>
        <fullName evidence="2">Uncharacterized protein</fullName>
    </submittedName>
</protein>
<organism evidence="2 3">
    <name type="scientific">Rhizoctonia solani 123E</name>
    <dbReference type="NCBI Taxonomy" id="1423351"/>
    <lineage>
        <taxon>Eukaryota</taxon>
        <taxon>Fungi</taxon>
        <taxon>Dikarya</taxon>
        <taxon>Basidiomycota</taxon>
        <taxon>Agaricomycotina</taxon>
        <taxon>Agaricomycetes</taxon>
        <taxon>Cantharellales</taxon>
        <taxon>Ceratobasidiaceae</taxon>
        <taxon>Rhizoctonia</taxon>
    </lineage>
</organism>
<reference evidence="2 3" key="1">
    <citation type="submission" date="2013-12" db="EMBL/GenBank/DDBJ databases">
        <authorList>
            <person name="Cubeta M."/>
            <person name="Pakala S."/>
            <person name="Fedorova N."/>
            <person name="Thomas E."/>
            <person name="Dean R."/>
            <person name="Jabaji S."/>
            <person name="Neate S."/>
            <person name="Toda T."/>
            <person name="Tavantzis S."/>
            <person name="Vilgalys R."/>
            <person name="Bharathan N."/>
            <person name="Pakala S."/>
            <person name="Losada L.S."/>
            <person name="Zafar N."/>
            <person name="Nierman W."/>
        </authorList>
    </citation>
    <scope>NUCLEOTIDE SEQUENCE [LARGE SCALE GENOMIC DNA]</scope>
    <source>
        <strain evidence="2 3">123E</strain>
    </source>
</reference>
<feature type="compositionally biased region" description="Basic and acidic residues" evidence="1">
    <location>
        <begin position="294"/>
        <end position="306"/>
    </location>
</feature>
<feature type="region of interest" description="Disordered" evidence="1">
    <location>
        <begin position="279"/>
        <end position="384"/>
    </location>
</feature>
<dbReference type="HOGENOM" id="CLU_782032_0_0_1"/>
<sequence length="419" mass="45664">MPHVDPLPTVMIEDENGVERPWTIIPRPETIEKNCSIRKLMELASDDSDSDSVSGDDTEDDDTANARCAIYRSIWRGTYHALNAIVPGAVHGKLKWKNITSAERSAISAEVLANNPYLRRFPGGWIIELITQRQLRNARDTATRKAKQVQALNLKPLDHLSKKSRAETKKKSLASKKKASTPRKSQVAAPAAPTETRGKSIAANTSTASASASTSNSAPTNARNRRSNMSPGSSSSVANSSDAEGGELLNDEESSAPIAPSGNAQQTNLFAFFKPKPVSQPISTSAKQAKTKANNRDEETESNRSDNEDEAWSYNINNEIAGLKAKPTNTPRASSSTAKTSNLPLRESAAAKSSSAKRRPKARPPPGANNKAEEQDLFRRNTRASKQELIDKTETTMVKERFVCFSCAIVYRCLKIINT</sequence>
<comment type="caution">
    <text evidence="2">The sequence shown here is derived from an EMBL/GenBank/DDBJ whole genome shotgun (WGS) entry which is preliminary data.</text>
</comment>
<keyword evidence="3" id="KW-1185">Reference proteome</keyword>
<feature type="compositionally biased region" description="Basic and acidic residues" evidence="1">
    <location>
        <begin position="156"/>
        <end position="170"/>
    </location>
</feature>
<dbReference type="Proteomes" id="UP000027456">
    <property type="component" value="Unassembled WGS sequence"/>
</dbReference>
<evidence type="ECO:0000313" key="2">
    <source>
        <dbReference type="EMBL" id="KEP49797.1"/>
    </source>
</evidence>
<dbReference type="AlphaFoldDB" id="A0A074SIK1"/>
<evidence type="ECO:0000256" key="1">
    <source>
        <dbReference type="SAM" id="MobiDB-lite"/>
    </source>
</evidence>
<feature type="compositionally biased region" description="Polar residues" evidence="1">
    <location>
        <begin position="280"/>
        <end position="292"/>
    </location>
</feature>
<evidence type="ECO:0000313" key="3">
    <source>
        <dbReference type="Proteomes" id="UP000027456"/>
    </source>
</evidence>
<feature type="compositionally biased region" description="Basic residues" evidence="1">
    <location>
        <begin position="171"/>
        <end position="181"/>
    </location>
</feature>
<feature type="region of interest" description="Disordered" evidence="1">
    <location>
        <begin position="154"/>
        <end position="262"/>
    </location>
</feature>
<name>A0A074SIK1_9AGAM</name>
<proteinExistence type="predicted"/>
<accession>A0A074SIK1</accession>
<feature type="compositionally biased region" description="Low complexity" evidence="1">
    <location>
        <begin position="200"/>
        <end position="241"/>
    </location>
</feature>